<protein>
    <submittedName>
        <fullName evidence="2">Uncharacterized protein</fullName>
    </submittedName>
</protein>
<accession>A0A563DZH4</accession>
<dbReference type="OrthoDB" id="3683544at2"/>
<comment type="caution">
    <text evidence="2">The sequence shown here is derived from an EMBL/GenBank/DDBJ whole genome shotgun (WGS) entry which is preliminary data.</text>
</comment>
<evidence type="ECO:0000256" key="1">
    <source>
        <dbReference type="SAM" id="Phobius"/>
    </source>
</evidence>
<gene>
    <name evidence="2" type="ORF">FGL98_12680</name>
</gene>
<reference evidence="2 3" key="1">
    <citation type="submission" date="2019-05" db="EMBL/GenBank/DDBJ databases">
        <authorList>
            <person name="Lee S.D."/>
        </authorList>
    </citation>
    <scope>NUCLEOTIDE SEQUENCE [LARGE SCALE GENOMIC DNA]</scope>
    <source>
        <strain evidence="2 3">C5-26</strain>
    </source>
</reference>
<evidence type="ECO:0000313" key="2">
    <source>
        <dbReference type="EMBL" id="TWP35668.1"/>
    </source>
</evidence>
<keyword evidence="1" id="KW-0812">Transmembrane</keyword>
<dbReference type="AlphaFoldDB" id="A0A563DZH4"/>
<dbReference type="EMBL" id="VCQV01000017">
    <property type="protein sequence ID" value="TWP35668.1"/>
    <property type="molecule type" value="Genomic_DNA"/>
</dbReference>
<keyword evidence="1" id="KW-1133">Transmembrane helix</keyword>
<name>A0A563DZH4_9MICO</name>
<evidence type="ECO:0000313" key="3">
    <source>
        <dbReference type="Proteomes" id="UP000320244"/>
    </source>
</evidence>
<proteinExistence type="predicted"/>
<sequence>MLPLRDAVIVGICLEVVTWTVLVTRLASAVRCYREARRRGVSGWMALERGTARIMPARLARLMVYEPRMWICLTRWLTGQRPARAPGRAAYHHEKTLLFATLAGLLGFESLLTHLLLLAIVGNTWWVWALFAIDVYTLAWILGFYASLVVLPHQLDATTLRLRYGYLSEVIIPRSAIRGVRPARRPENTKGKLVTNPDGGAGYYTSGPASIAIDLDPQARLTYRGLPVTEPIRTIYLTADDATTVAASWRAATAQSPAS</sequence>
<organism evidence="2 3">
    <name type="scientific">Leekyejoonella antrihumi</name>
    <dbReference type="NCBI Taxonomy" id="1660198"/>
    <lineage>
        <taxon>Bacteria</taxon>
        <taxon>Bacillati</taxon>
        <taxon>Actinomycetota</taxon>
        <taxon>Actinomycetes</taxon>
        <taxon>Micrococcales</taxon>
        <taxon>Dermacoccaceae</taxon>
        <taxon>Leekyejoonella</taxon>
    </lineage>
</organism>
<reference evidence="2 3" key="2">
    <citation type="submission" date="2019-08" db="EMBL/GenBank/DDBJ databases">
        <title>Jejuicoccus antrihumi gen. nov., sp. nov., a new member of the family Dermacoccaceae isolated from a cave.</title>
        <authorList>
            <person name="Schumann P."/>
            <person name="Kim I.S."/>
        </authorList>
    </citation>
    <scope>NUCLEOTIDE SEQUENCE [LARGE SCALE GENOMIC DNA]</scope>
    <source>
        <strain evidence="2 3">C5-26</strain>
    </source>
</reference>
<feature type="transmembrane region" description="Helical" evidence="1">
    <location>
        <begin position="6"/>
        <end position="28"/>
    </location>
</feature>
<dbReference type="Proteomes" id="UP000320244">
    <property type="component" value="Unassembled WGS sequence"/>
</dbReference>
<feature type="transmembrane region" description="Helical" evidence="1">
    <location>
        <begin position="97"/>
        <end position="120"/>
    </location>
</feature>
<keyword evidence="3" id="KW-1185">Reference proteome</keyword>
<keyword evidence="1" id="KW-0472">Membrane</keyword>
<feature type="transmembrane region" description="Helical" evidence="1">
    <location>
        <begin position="126"/>
        <end position="151"/>
    </location>
</feature>